<sequence>MLILIGILVIGIVVGSLPKLPEAVYTWSEWILNIGLFGLLFFMGVRLGSYPDMMRQLKSIGLEAFVFAVCSLVGSVIVVWVIERLMFHGEGQNER</sequence>
<evidence type="ECO:0000256" key="1">
    <source>
        <dbReference type="SAM" id="Phobius"/>
    </source>
</evidence>
<evidence type="ECO:0000313" key="2">
    <source>
        <dbReference type="EMBL" id="HDL89901.1"/>
    </source>
</evidence>
<dbReference type="Pfam" id="PF03956">
    <property type="entry name" value="Lys_export"/>
    <property type="match status" value="1"/>
</dbReference>
<dbReference type="EMBL" id="DQZW01000151">
    <property type="protein sequence ID" value="HDL89901.1"/>
    <property type="molecule type" value="Genomic_DNA"/>
</dbReference>
<protein>
    <submittedName>
        <fullName evidence="2">DUF340 domain-containing protein</fullName>
    </submittedName>
</protein>
<dbReference type="AlphaFoldDB" id="A0A7C1B1C4"/>
<keyword evidence="1" id="KW-0472">Membrane</keyword>
<organism evidence="2">
    <name type="scientific">Thermodesulforhabdus norvegica</name>
    <dbReference type="NCBI Taxonomy" id="39841"/>
    <lineage>
        <taxon>Bacteria</taxon>
        <taxon>Pseudomonadati</taxon>
        <taxon>Thermodesulfobacteriota</taxon>
        <taxon>Syntrophobacteria</taxon>
        <taxon>Syntrophobacterales</taxon>
        <taxon>Thermodesulforhabdaceae</taxon>
        <taxon>Thermodesulforhabdus</taxon>
    </lineage>
</organism>
<proteinExistence type="predicted"/>
<keyword evidence="1" id="KW-0812">Transmembrane</keyword>
<comment type="caution">
    <text evidence="2">The sequence shown here is derived from an EMBL/GenBank/DDBJ whole genome shotgun (WGS) entry which is preliminary data.</text>
</comment>
<feature type="transmembrane region" description="Helical" evidence="1">
    <location>
        <begin position="60"/>
        <end position="82"/>
    </location>
</feature>
<feature type="transmembrane region" description="Helical" evidence="1">
    <location>
        <begin position="31"/>
        <end position="48"/>
    </location>
</feature>
<name>A0A7C1B1C4_9BACT</name>
<accession>A0A7C1B1C4</accession>
<dbReference type="Proteomes" id="UP000886355">
    <property type="component" value="Unassembled WGS sequence"/>
</dbReference>
<keyword evidence="1" id="KW-1133">Transmembrane helix</keyword>
<dbReference type="InterPro" id="IPR005642">
    <property type="entry name" value="LysO"/>
</dbReference>
<gene>
    <name evidence="2" type="ORF">ENG14_03250</name>
</gene>
<reference evidence="2" key="1">
    <citation type="journal article" date="2020" name="mSystems">
        <title>Genome- and Community-Level Interaction Insights into Carbon Utilization and Element Cycling Functions of Hydrothermarchaeota in Hydrothermal Sediment.</title>
        <authorList>
            <person name="Zhou Z."/>
            <person name="Liu Y."/>
            <person name="Xu W."/>
            <person name="Pan J."/>
            <person name="Luo Z.H."/>
            <person name="Li M."/>
        </authorList>
    </citation>
    <scope>NUCLEOTIDE SEQUENCE [LARGE SCALE GENOMIC DNA]</scope>
    <source>
        <strain evidence="2">HyVt-19</strain>
    </source>
</reference>
<dbReference type="GO" id="GO:0015661">
    <property type="term" value="F:L-lysine efflux transmembrane transporter activity"/>
    <property type="evidence" value="ECO:0007669"/>
    <property type="project" value="InterPro"/>
</dbReference>